<comment type="caution">
    <text evidence="1">The sequence shown here is derived from an EMBL/GenBank/DDBJ whole genome shotgun (WGS) entry which is preliminary data.</text>
</comment>
<proteinExistence type="predicted"/>
<evidence type="ECO:0000313" key="2">
    <source>
        <dbReference type="Proteomes" id="UP000774326"/>
    </source>
</evidence>
<feature type="non-terminal residue" evidence="1">
    <location>
        <position position="1"/>
    </location>
</feature>
<dbReference type="EMBL" id="JAEUBG010000328">
    <property type="protein sequence ID" value="KAH3688494.1"/>
    <property type="molecule type" value="Genomic_DNA"/>
</dbReference>
<reference evidence="1" key="2">
    <citation type="submission" date="2021-01" db="EMBL/GenBank/DDBJ databases">
        <authorList>
            <person name="Schikora-Tamarit M.A."/>
        </authorList>
    </citation>
    <scope>NUCLEOTIDE SEQUENCE</scope>
    <source>
        <strain evidence="1">CBS2887</strain>
    </source>
</reference>
<sequence>LQTTAFVKSSSSVQTVINTWEEYCDSSEIQGQNYKDSLLVVQVSELPRAADVEWGGFSYKEIVDMYADDSIKNQKRQI</sequence>
<gene>
    <name evidence="1" type="ORF">WICPIJ_000522</name>
</gene>
<reference evidence="1" key="1">
    <citation type="journal article" date="2021" name="Open Biol.">
        <title>Shared evolutionary footprints suggest mitochondrial oxidative damage underlies multiple complex I losses in fungi.</title>
        <authorList>
            <person name="Schikora-Tamarit M.A."/>
            <person name="Marcet-Houben M."/>
            <person name="Nosek J."/>
            <person name="Gabaldon T."/>
        </authorList>
    </citation>
    <scope>NUCLEOTIDE SEQUENCE</scope>
    <source>
        <strain evidence="1">CBS2887</strain>
    </source>
</reference>
<dbReference type="OrthoDB" id="686384at2759"/>
<evidence type="ECO:0000313" key="1">
    <source>
        <dbReference type="EMBL" id="KAH3688494.1"/>
    </source>
</evidence>
<dbReference type="Proteomes" id="UP000774326">
    <property type="component" value="Unassembled WGS sequence"/>
</dbReference>
<protein>
    <submittedName>
        <fullName evidence="1">Uncharacterized protein</fullName>
    </submittedName>
</protein>
<name>A0A9P8QGS0_WICPI</name>
<keyword evidence="2" id="KW-1185">Reference proteome</keyword>
<accession>A0A9P8QGS0</accession>
<organism evidence="1 2">
    <name type="scientific">Wickerhamomyces pijperi</name>
    <name type="common">Yeast</name>
    <name type="synonym">Pichia pijperi</name>
    <dbReference type="NCBI Taxonomy" id="599730"/>
    <lineage>
        <taxon>Eukaryota</taxon>
        <taxon>Fungi</taxon>
        <taxon>Dikarya</taxon>
        <taxon>Ascomycota</taxon>
        <taxon>Saccharomycotina</taxon>
        <taxon>Saccharomycetes</taxon>
        <taxon>Phaffomycetales</taxon>
        <taxon>Wickerhamomycetaceae</taxon>
        <taxon>Wickerhamomyces</taxon>
    </lineage>
</organism>
<dbReference type="AlphaFoldDB" id="A0A9P8QGS0"/>